<name>A0A918S7U0_9FLAO</name>
<reference evidence="2" key="2">
    <citation type="submission" date="2020-09" db="EMBL/GenBank/DDBJ databases">
        <authorList>
            <person name="Sun Q."/>
            <person name="Kim S."/>
        </authorList>
    </citation>
    <scope>NUCLEOTIDE SEQUENCE</scope>
    <source>
        <strain evidence="2">KCTC 12719</strain>
    </source>
</reference>
<evidence type="ECO:0000313" key="2">
    <source>
        <dbReference type="EMBL" id="GHA27605.1"/>
    </source>
</evidence>
<dbReference type="InterPro" id="IPR013597">
    <property type="entry name" value="Mat_intron_G2"/>
</dbReference>
<keyword evidence="3" id="KW-1185">Reference proteome</keyword>
<proteinExistence type="predicted"/>
<dbReference type="Proteomes" id="UP000610456">
    <property type="component" value="Unassembled WGS sequence"/>
</dbReference>
<sequence>MHPEKTVIVYCKDEDRREQYMHTSFDFLGFTFRRRKSRNRRGKYFTGFLPAVSDKAKKAIRSRIRGWKLPSRSGSSLSRLAQEINPVLKGWINYFGSFYKSEMSTVLGYLNIILKKWARQKYKKLRGRKIKASEWLREVANVQPNLHIGN</sequence>
<dbReference type="Pfam" id="PF08388">
    <property type="entry name" value="GIIM"/>
    <property type="match status" value="1"/>
</dbReference>
<dbReference type="AlphaFoldDB" id="A0A918S7U0"/>
<reference evidence="2" key="1">
    <citation type="journal article" date="2014" name="Int. J. Syst. Evol. Microbiol.">
        <title>Complete genome sequence of Corynebacterium casei LMG S-19264T (=DSM 44701T), isolated from a smear-ripened cheese.</title>
        <authorList>
            <consortium name="US DOE Joint Genome Institute (JGI-PGF)"/>
            <person name="Walter F."/>
            <person name="Albersmeier A."/>
            <person name="Kalinowski J."/>
            <person name="Ruckert C."/>
        </authorList>
    </citation>
    <scope>NUCLEOTIDE SEQUENCE</scope>
    <source>
        <strain evidence="2">KCTC 12719</strain>
    </source>
</reference>
<accession>A0A918S7U0</accession>
<evidence type="ECO:0000259" key="1">
    <source>
        <dbReference type="Pfam" id="PF08388"/>
    </source>
</evidence>
<gene>
    <name evidence="2" type="ORF">GCM10007103_06280</name>
</gene>
<organism evidence="2 3">
    <name type="scientific">Salinimicrobium marinum</name>
    <dbReference type="NCBI Taxonomy" id="680283"/>
    <lineage>
        <taxon>Bacteria</taxon>
        <taxon>Pseudomonadati</taxon>
        <taxon>Bacteroidota</taxon>
        <taxon>Flavobacteriia</taxon>
        <taxon>Flavobacteriales</taxon>
        <taxon>Flavobacteriaceae</taxon>
        <taxon>Salinimicrobium</taxon>
    </lineage>
</organism>
<feature type="domain" description="Group II intron maturase-specific" evidence="1">
    <location>
        <begin position="58"/>
        <end position="134"/>
    </location>
</feature>
<comment type="caution">
    <text evidence="2">The sequence shown here is derived from an EMBL/GenBank/DDBJ whole genome shotgun (WGS) entry which is preliminary data.</text>
</comment>
<protein>
    <recommendedName>
        <fullName evidence="1">Group II intron maturase-specific domain-containing protein</fullName>
    </recommendedName>
</protein>
<dbReference type="EMBL" id="BMXB01000001">
    <property type="protein sequence ID" value="GHA27605.1"/>
    <property type="molecule type" value="Genomic_DNA"/>
</dbReference>
<evidence type="ECO:0000313" key="3">
    <source>
        <dbReference type="Proteomes" id="UP000610456"/>
    </source>
</evidence>
<dbReference type="RefSeq" id="WP_189603233.1">
    <property type="nucleotide sequence ID" value="NZ_BMXB01000001.1"/>
</dbReference>